<protein>
    <submittedName>
        <fullName evidence="1">Uncharacterized protein</fullName>
    </submittedName>
</protein>
<keyword evidence="2" id="KW-1185">Reference proteome</keyword>
<sequence length="50" mass="5572">MDQHKQKAYSDDDENLHFDTARAGYDRGALHTDTVVHGPAAHAYRMCASP</sequence>
<organism evidence="1 2">
    <name type="scientific">Cadophora malorum</name>
    <dbReference type="NCBI Taxonomy" id="108018"/>
    <lineage>
        <taxon>Eukaryota</taxon>
        <taxon>Fungi</taxon>
        <taxon>Dikarya</taxon>
        <taxon>Ascomycota</taxon>
        <taxon>Pezizomycotina</taxon>
        <taxon>Leotiomycetes</taxon>
        <taxon>Helotiales</taxon>
        <taxon>Ploettnerulaceae</taxon>
        <taxon>Cadophora</taxon>
    </lineage>
</organism>
<gene>
    <name evidence="1" type="ORF">IFR04_008302</name>
</gene>
<name>A0A8H7TFM0_9HELO</name>
<evidence type="ECO:0000313" key="1">
    <source>
        <dbReference type="EMBL" id="KAG4418591.1"/>
    </source>
</evidence>
<dbReference type="AlphaFoldDB" id="A0A8H7TFM0"/>
<reference evidence="1" key="1">
    <citation type="submission" date="2021-02" db="EMBL/GenBank/DDBJ databases">
        <title>Genome sequence Cadophora malorum strain M34.</title>
        <authorList>
            <person name="Stefanovic E."/>
            <person name="Vu D."/>
            <person name="Scully C."/>
            <person name="Dijksterhuis J."/>
            <person name="Roader J."/>
            <person name="Houbraken J."/>
        </authorList>
    </citation>
    <scope>NUCLEOTIDE SEQUENCE</scope>
    <source>
        <strain evidence="1">M34</strain>
    </source>
</reference>
<dbReference type="Proteomes" id="UP000664132">
    <property type="component" value="Unassembled WGS sequence"/>
</dbReference>
<evidence type="ECO:0000313" key="2">
    <source>
        <dbReference type="Proteomes" id="UP000664132"/>
    </source>
</evidence>
<accession>A0A8H7TFM0</accession>
<proteinExistence type="predicted"/>
<dbReference type="EMBL" id="JAFJYH010000125">
    <property type="protein sequence ID" value="KAG4418591.1"/>
    <property type="molecule type" value="Genomic_DNA"/>
</dbReference>
<comment type="caution">
    <text evidence="1">The sequence shown here is derived from an EMBL/GenBank/DDBJ whole genome shotgun (WGS) entry which is preliminary data.</text>
</comment>